<dbReference type="GO" id="GO:0009279">
    <property type="term" value="C:cell outer membrane"/>
    <property type="evidence" value="ECO:0007669"/>
    <property type="project" value="UniProtKB-SubCell"/>
</dbReference>
<feature type="domain" description="TonB-dependent transporter Oar-like beta-barrel" evidence="5">
    <location>
        <begin position="546"/>
        <end position="897"/>
    </location>
</feature>
<dbReference type="Pfam" id="PF13620">
    <property type="entry name" value="CarboxypepD_reg"/>
    <property type="match status" value="1"/>
</dbReference>
<dbReference type="Gene3D" id="2.60.40.1120">
    <property type="entry name" value="Carboxypeptidase-like, regulatory domain"/>
    <property type="match status" value="1"/>
</dbReference>
<dbReference type="InterPro" id="IPR057601">
    <property type="entry name" value="Oar-like_b-barrel"/>
</dbReference>
<evidence type="ECO:0000313" key="7">
    <source>
        <dbReference type="Proteomes" id="UP000321820"/>
    </source>
</evidence>
<keyword evidence="2" id="KW-0472">Membrane</keyword>
<feature type="signal peptide" evidence="4">
    <location>
        <begin position="1"/>
        <end position="21"/>
    </location>
</feature>
<evidence type="ECO:0000256" key="2">
    <source>
        <dbReference type="ARBA" id="ARBA00023136"/>
    </source>
</evidence>
<accession>A0A5B9EAA9</accession>
<organism evidence="6 7">
    <name type="scientific">Terriglobus albidus</name>
    <dbReference type="NCBI Taxonomy" id="1592106"/>
    <lineage>
        <taxon>Bacteria</taxon>
        <taxon>Pseudomonadati</taxon>
        <taxon>Acidobacteriota</taxon>
        <taxon>Terriglobia</taxon>
        <taxon>Terriglobales</taxon>
        <taxon>Acidobacteriaceae</taxon>
        <taxon>Terriglobus</taxon>
    </lineage>
</organism>
<proteinExistence type="predicted"/>
<dbReference type="OrthoDB" id="99514at2"/>
<evidence type="ECO:0000256" key="3">
    <source>
        <dbReference type="ARBA" id="ARBA00023237"/>
    </source>
</evidence>
<feature type="chain" id="PRO_5022775446" evidence="4">
    <location>
        <begin position="22"/>
        <end position="919"/>
    </location>
</feature>
<protein>
    <submittedName>
        <fullName evidence="6">TonB-dependent receptor</fullName>
    </submittedName>
</protein>
<dbReference type="Gene3D" id="2.40.170.20">
    <property type="entry name" value="TonB-dependent receptor, beta-barrel domain"/>
    <property type="match status" value="1"/>
</dbReference>
<keyword evidence="3" id="KW-0998">Cell outer membrane</keyword>
<dbReference type="Proteomes" id="UP000321820">
    <property type="component" value="Chromosome"/>
</dbReference>
<comment type="subcellular location">
    <subcellularLocation>
        <location evidence="1">Cell outer membrane</location>
    </subcellularLocation>
</comment>
<evidence type="ECO:0000256" key="1">
    <source>
        <dbReference type="ARBA" id="ARBA00004442"/>
    </source>
</evidence>
<keyword evidence="4" id="KW-0732">Signal</keyword>
<dbReference type="SUPFAM" id="SSF49464">
    <property type="entry name" value="Carboxypeptidase regulatory domain-like"/>
    <property type="match status" value="1"/>
</dbReference>
<keyword evidence="6" id="KW-0675">Receptor</keyword>
<dbReference type="SUPFAM" id="SSF56935">
    <property type="entry name" value="Porins"/>
    <property type="match status" value="1"/>
</dbReference>
<dbReference type="InterPro" id="IPR036942">
    <property type="entry name" value="Beta-barrel_TonB_sf"/>
</dbReference>
<evidence type="ECO:0000313" key="6">
    <source>
        <dbReference type="EMBL" id="QEE27056.1"/>
    </source>
</evidence>
<keyword evidence="7" id="KW-1185">Reference proteome</keyword>
<dbReference type="RefSeq" id="WP_147646251.1">
    <property type="nucleotide sequence ID" value="NZ_CP042806.1"/>
</dbReference>
<name>A0A5B9EAA9_9BACT</name>
<evidence type="ECO:0000259" key="5">
    <source>
        <dbReference type="Pfam" id="PF25183"/>
    </source>
</evidence>
<dbReference type="AlphaFoldDB" id="A0A5B9EAA9"/>
<feature type="domain" description="TonB-dependent transporter Oar-like beta-barrel" evidence="5">
    <location>
        <begin position="366"/>
        <end position="542"/>
    </location>
</feature>
<sequence>MHLFRILVILAVMSTAVTSLGQQPCTRGVRVDGLVTDPSGAMVPGATIQASTGAVATSDQTGHYLLPCLSRSFTLQARADGFAPQTLTQTANSQQLHLDIQLSIASVESQVQVSADDNTVALDPGRGPGTVTLDERAVQQLADDPDDLLRQLQMLASQNGGDPSTARITVDGFQNATTLPPKGSIASIRVNPDLFSAEYRWPPYGGGLIEIKTKPGAAAIHGAAFFTGSNGSWNATTAFAPSSTPASKRRYGFELSGPILPGRGDFSAALEKRDIDEFKVVNAQVLASDFKISPFRQTVPTPQRLWVASLRSGWQLGQSDTLTGSFAANVNSLGNQGVSALVLPEAGYSTMATQYELRLANELTHGAGQLHQTRVGLSSRRSQNTPNATTPSLQVAGYFTSGGATSQATDSRRYTLELDHDAMFTKGRNTLKLGTQSLGIVIHNHTPDTFNGAFLFGGGSAPALDPQNATTGQTVTIDGMDQYRRTLLGLPGGNPTTYQQTSGNPEVNFTQWQNALYLEENFQVTQRLTLSGGFRYQFQTSPDSLANFEPRLGIGWSPDKKSTWVIHARAGIFSNFIDADTIADGFRLNGRRQQQVVVYSPGYSAPLNPNSASIAVSTRREFAPALSQTTTFTGYFTVEHTFAHHWLARSAFYWGADWNAIRMRNTNAPIVSTAIGAPADPIAALRAPRPYGGNENILRYESSGHLAGNLVSFSVEQQSYKRFNLRVYYRHANFKANGGDGIVTPQSSYSEQGESARADWLRLNGVSLIGSLILPRRVELATELDAHSGAAYTITTGTDANGDGIVNDRPSYASPGMSGSVYHTRYGLMTADTTNGNVPRNVGTMPPTVHLDMNLSRAFTLNPKDKEHARTITFNLRAANVLNHVNINGVGTVVSSPSLDKPYQAESARRLEAGARFSF</sequence>
<dbReference type="EMBL" id="CP042806">
    <property type="protein sequence ID" value="QEE27056.1"/>
    <property type="molecule type" value="Genomic_DNA"/>
</dbReference>
<gene>
    <name evidence="6" type="ORF">FTW19_02935</name>
</gene>
<evidence type="ECO:0000256" key="4">
    <source>
        <dbReference type="SAM" id="SignalP"/>
    </source>
</evidence>
<dbReference type="Pfam" id="PF25183">
    <property type="entry name" value="OMP_b-brl_4"/>
    <property type="match status" value="2"/>
</dbReference>
<dbReference type="InterPro" id="IPR008969">
    <property type="entry name" value="CarboxyPept-like_regulatory"/>
</dbReference>
<reference evidence="6 7" key="1">
    <citation type="submission" date="2019-08" db="EMBL/GenBank/DDBJ databases">
        <title>Complete genome sequence of Terriglobus albidus strain ORNL.</title>
        <authorList>
            <person name="Podar M."/>
        </authorList>
    </citation>
    <scope>NUCLEOTIDE SEQUENCE [LARGE SCALE GENOMIC DNA]</scope>
    <source>
        <strain evidence="6 7">ORNL</strain>
    </source>
</reference>
<dbReference type="KEGG" id="talb:FTW19_02935"/>